<evidence type="ECO:0000313" key="9">
    <source>
        <dbReference type="EMBL" id="MDQ0149442.1"/>
    </source>
</evidence>
<dbReference type="RefSeq" id="WP_307484909.1">
    <property type="nucleotide sequence ID" value="NZ_JAUSUF010000003.1"/>
</dbReference>
<dbReference type="EMBL" id="JAUSUF010000003">
    <property type="protein sequence ID" value="MDQ0149442.1"/>
    <property type="molecule type" value="Genomic_DNA"/>
</dbReference>
<feature type="transmembrane region" description="Helical" evidence="8">
    <location>
        <begin position="273"/>
        <end position="291"/>
    </location>
</feature>
<feature type="transmembrane region" description="Helical" evidence="8">
    <location>
        <begin position="193"/>
        <end position="210"/>
    </location>
</feature>
<organism evidence="9 10">
    <name type="scientific">Eubacterium multiforme</name>
    <dbReference type="NCBI Taxonomy" id="83339"/>
    <lineage>
        <taxon>Bacteria</taxon>
        <taxon>Bacillati</taxon>
        <taxon>Bacillota</taxon>
        <taxon>Clostridia</taxon>
        <taxon>Eubacteriales</taxon>
        <taxon>Eubacteriaceae</taxon>
        <taxon>Eubacterium</taxon>
    </lineage>
</organism>
<comment type="similarity">
    <text evidence="2">Belongs to the binding-protein-dependent transport system permease family. FecCD subfamily.</text>
</comment>
<evidence type="ECO:0000256" key="6">
    <source>
        <dbReference type="ARBA" id="ARBA00022989"/>
    </source>
</evidence>
<proteinExistence type="inferred from homology"/>
<evidence type="ECO:0000256" key="1">
    <source>
        <dbReference type="ARBA" id="ARBA00004651"/>
    </source>
</evidence>
<keyword evidence="7 8" id="KW-0472">Membrane</keyword>
<gene>
    <name evidence="9" type="ORF">J2S18_001372</name>
</gene>
<keyword evidence="3" id="KW-0813">Transport</keyword>
<keyword evidence="10" id="KW-1185">Reference proteome</keyword>
<feature type="transmembrane region" description="Helical" evidence="8">
    <location>
        <begin position="59"/>
        <end position="80"/>
    </location>
</feature>
<evidence type="ECO:0000256" key="5">
    <source>
        <dbReference type="ARBA" id="ARBA00022692"/>
    </source>
</evidence>
<feature type="transmembrane region" description="Helical" evidence="8">
    <location>
        <begin position="303"/>
        <end position="321"/>
    </location>
</feature>
<dbReference type="InterPro" id="IPR000522">
    <property type="entry name" value="ABC_transptr_permease_BtuC"/>
</dbReference>
<feature type="transmembrane region" description="Helical" evidence="8">
    <location>
        <begin position="6"/>
        <end position="27"/>
    </location>
</feature>
<evidence type="ECO:0000256" key="2">
    <source>
        <dbReference type="ARBA" id="ARBA00007935"/>
    </source>
</evidence>
<feature type="transmembrane region" description="Helical" evidence="8">
    <location>
        <begin position="100"/>
        <end position="132"/>
    </location>
</feature>
<keyword evidence="4" id="KW-1003">Cell membrane</keyword>
<protein>
    <submittedName>
        <fullName evidence="9">Iron complex transport system permease protein</fullName>
    </submittedName>
</protein>
<dbReference type="CDD" id="cd06550">
    <property type="entry name" value="TM_ABC_iron-siderophores_like"/>
    <property type="match status" value="1"/>
</dbReference>
<name>A0ABT9USZ1_9FIRM</name>
<comment type="caution">
    <text evidence="9">The sequence shown here is derived from an EMBL/GenBank/DDBJ whole genome shotgun (WGS) entry which is preliminary data.</text>
</comment>
<dbReference type="SUPFAM" id="SSF81345">
    <property type="entry name" value="ABC transporter involved in vitamin B12 uptake, BtuC"/>
    <property type="match status" value="1"/>
</dbReference>
<dbReference type="PANTHER" id="PTHR30472">
    <property type="entry name" value="FERRIC ENTEROBACTIN TRANSPORT SYSTEM PERMEASE PROTEIN"/>
    <property type="match status" value="1"/>
</dbReference>
<sequence length="329" mass="35549">MKIKKLTILSIIILIILAIISLCIGRYDLGIKDAIRILFGNAKDAIEYNLLFNIRLPRVILVVVSGAALALSGMVFQSIFQNPLISPDVLGVTSGCSLGAAIGIVFLAASSSIIQMLSFLFGIGSVIFSLILSRKMRSNRILALVISGIVTGALTSSLIMIIKYFADPYKDLPAIEFWLMGGFYNSSWSNLKSVIPLVALSTIVLFLFRWRLKVLTMGDDQATLLGVNVKVVRIISIFASTLLVSSVVSVAGVISWIGLLSPHIVKSIAKDDITKIIPLTMMVGAIIMLIADTLARSITTTEIPISILTSLVGAPFLVYIFNKKGSVMR</sequence>
<evidence type="ECO:0000256" key="3">
    <source>
        <dbReference type="ARBA" id="ARBA00022448"/>
    </source>
</evidence>
<dbReference type="Pfam" id="PF01032">
    <property type="entry name" value="FecCD"/>
    <property type="match status" value="1"/>
</dbReference>
<feature type="transmembrane region" description="Helical" evidence="8">
    <location>
        <begin position="141"/>
        <end position="166"/>
    </location>
</feature>
<keyword evidence="5 8" id="KW-0812">Transmembrane</keyword>
<evidence type="ECO:0000256" key="7">
    <source>
        <dbReference type="ARBA" id="ARBA00023136"/>
    </source>
</evidence>
<accession>A0ABT9USZ1</accession>
<evidence type="ECO:0000313" key="10">
    <source>
        <dbReference type="Proteomes" id="UP001228504"/>
    </source>
</evidence>
<comment type="subcellular location">
    <subcellularLocation>
        <location evidence="1">Cell membrane</location>
        <topology evidence="1">Multi-pass membrane protein</topology>
    </subcellularLocation>
</comment>
<dbReference type="InterPro" id="IPR037294">
    <property type="entry name" value="ABC_BtuC-like"/>
</dbReference>
<dbReference type="Proteomes" id="UP001228504">
    <property type="component" value="Unassembled WGS sequence"/>
</dbReference>
<feature type="transmembrane region" description="Helical" evidence="8">
    <location>
        <begin position="231"/>
        <end position="261"/>
    </location>
</feature>
<dbReference type="Gene3D" id="1.10.3470.10">
    <property type="entry name" value="ABC transporter involved in vitamin B12 uptake, BtuC"/>
    <property type="match status" value="1"/>
</dbReference>
<keyword evidence="6 8" id="KW-1133">Transmembrane helix</keyword>
<evidence type="ECO:0000256" key="8">
    <source>
        <dbReference type="SAM" id="Phobius"/>
    </source>
</evidence>
<reference evidence="9 10" key="1">
    <citation type="submission" date="2023-07" db="EMBL/GenBank/DDBJ databases">
        <title>Genomic Encyclopedia of Type Strains, Phase IV (KMG-IV): sequencing the most valuable type-strain genomes for metagenomic binning, comparative biology and taxonomic classification.</title>
        <authorList>
            <person name="Goeker M."/>
        </authorList>
    </citation>
    <scope>NUCLEOTIDE SEQUENCE [LARGE SCALE GENOMIC DNA]</scope>
    <source>
        <strain evidence="9 10">DSM 20694</strain>
    </source>
</reference>
<evidence type="ECO:0000256" key="4">
    <source>
        <dbReference type="ARBA" id="ARBA00022475"/>
    </source>
</evidence>
<dbReference type="PANTHER" id="PTHR30472:SF70">
    <property type="entry name" value="MOLYBDATE IMPORT SYSTEM PERMEASE PROTEIN MOLB"/>
    <property type="match status" value="1"/>
</dbReference>